<gene>
    <name evidence="2" type="ORF">BDA96_03G256100</name>
</gene>
<evidence type="ECO:0000256" key="1">
    <source>
        <dbReference type="SAM" id="SignalP"/>
    </source>
</evidence>
<dbReference type="AlphaFoldDB" id="A0A921REC8"/>
<sequence>MGKSKVKSGYGVWAAVASWFSCFGSAKAADDAGRPGSAGPYDPAPVAGMVAAAKHFSNAQCVKFG</sequence>
<organism evidence="2 3">
    <name type="scientific">Sorghum bicolor</name>
    <name type="common">Sorghum</name>
    <name type="synonym">Sorghum vulgare</name>
    <dbReference type="NCBI Taxonomy" id="4558"/>
    <lineage>
        <taxon>Eukaryota</taxon>
        <taxon>Viridiplantae</taxon>
        <taxon>Streptophyta</taxon>
        <taxon>Embryophyta</taxon>
        <taxon>Tracheophyta</taxon>
        <taxon>Spermatophyta</taxon>
        <taxon>Magnoliopsida</taxon>
        <taxon>Liliopsida</taxon>
        <taxon>Poales</taxon>
        <taxon>Poaceae</taxon>
        <taxon>PACMAD clade</taxon>
        <taxon>Panicoideae</taxon>
        <taxon>Andropogonodae</taxon>
        <taxon>Andropogoneae</taxon>
        <taxon>Sorghinae</taxon>
        <taxon>Sorghum</taxon>
    </lineage>
</organism>
<proteinExistence type="predicted"/>
<dbReference type="EMBL" id="CM027682">
    <property type="protein sequence ID" value="KAG0538666.1"/>
    <property type="molecule type" value="Genomic_DNA"/>
</dbReference>
<comment type="caution">
    <text evidence="2">The sequence shown here is derived from an EMBL/GenBank/DDBJ whole genome shotgun (WGS) entry which is preliminary data.</text>
</comment>
<keyword evidence="1" id="KW-0732">Signal</keyword>
<reference evidence="2" key="1">
    <citation type="journal article" date="2019" name="BMC Genomics">
        <title>A new reference genome for Sorghum bicolor reveals high levels of sequence similarity between sweet and grain genotypes: implications for the genetics of sugar metabolism.</title>
        <authorList>
            <person name="Cooper E.A."/>
            <person name="Brenton Z.W."/>
            <person name="Flinn B.S."/>
            <person name="Jenkins J."/>
            <person name="Shu S."/>
            <person name="Flowers D."/>
            <person name="Luo F."/>
            <person name="Wang Y."/>
            <person name="Xia P."/>
            <person name="Barry K."/>
            <person name="Daum C."/>
            <person name="Lipzen A."/>
            <person name="Yoshinaga Y."/>
            <person name="Schmutz J."/>
            <person name="Saski C."/>
            <person name="Vermerris W."/>
            <person name="Kresovich S."/>
        </authorList>
    </citation>
    <scope>NUCLEOTIDE SEQUENCE</scope>
</reference>
<reference evidence="2" key="2">
    <citation type="submission" date="2020-10" db="EMBL/GenBank/DDBJ databases">
        <authorList>
            <person name="Cooper E.A."/>
            <person name="Brenton Z.W."/>
            <person name="Flinn B.S."/>
            <person name="Jenkins J."/>
            <person name="Shu S."/>
            <person name="Flowers D."/>
            <person name="Luo F."/>
            <person name="Wang Y."/>
            <person name="Xia P."/>
            <person name="Barry K."/>
            <person name="Daum C."/>
            <person name="Lipzen A."/>
            <person name="Yoshinaga Y."/>
            <person name="Schmutz J."/>
            <person name="Saski C."/>
            <person name="Vermerris W."/>
            <person name="Kresovich S."/>
        </authorList>
    </citation>
    <scope>NUCLEOTIDE SEQUENCE</scope>
</reference>
<dbReference type="Proteomes" id="UP000807115">
    <property type="component" value="Chromosome 3"/>
</dbReference>
<feature type="signal peptide" evidence="1">
    <location>
        <begin position="1"/>
        <end position="28"/>
    </location>
</feature>
<dbReference type="PROSITE" id="PS51257">
    <property type="entry name" value="PROKAR_LIPOPROTEIN"/>
    <property type="match status" value="1"/>
</dbReference>
<feature type="chain" id="PRO_5037345687" evidence="1">
    <location>
        <begin position="29"/>
        <end position="65"/>
    </location>
</feature>
<name>A0A921REC8_SORBI</name>
<evidence type="ECO:0000313" key="2">
    <source>
        <dbReference type="EMBL" id="KAG0538666.1"/>
    </source>
</evidence>
<protein>
    <submittedName>
        <fullName evidence="2">Uncharacterized protein</fullName>
    </submittedName>
</protein>
<evidence type="ECO:0000313" key="3">
    <source>
        <dbReference type="Proteomes" id="UP000807115"/>
    </source>
</evidence>
<accession>A0A921REC8</accession>